<evidence type="ECO:0000256" key="3">
    <source>
        <dbReference type="PROSITE-ProRule" id="PRU00169"/>
    </source>
</evidence>
<organism evidence="6 7">
    <name type="scientific">Actinoplanes ianthinogenes</name>
    <dbReference type="NCBI Taxonomy" id="122358"/>
    <lineage>
        <taxon>Bacteria</taxon>
        <taxon>Bacillati</taxon>
        <taxon>Actinomycetota</taxon>
        <taxon>Actinomycetes</taxon>
        <taxon>Micromonosporales</taxon>
        <taxon>Micromonosporaceae</taxon>
        <taxon>Actinoplanes</taxon>
    </lineage>
</organism>
<dbReference type="SUPFAM" id="SSF52172">
    <property type="entry name" value="CheY-like"/>
    <property type="match status" value="1"/>
</dbReference>
<dbReference type="PROSITE" id="PS50043">
    <property type="entry name" value="HTH_LUXR_2"/>
    <property type="match status" value="1"/>
</dbReference>
<proteinExistence type="predicted"/>
<dbReference type="InterPro" id="IPR039420">
    <property type="entry name" value="WalR-like"/>
</dbReference>
<keyword evidence="2 6" id="KW-0238">DNA-binding</keyword>
<keyword evidence="1 3" id="KW-0597">Phosphoprotein</keyword>
<evidence type="ECO:0000256" key="1">
    <source>
        <dbReference type="ARBA" id="ARBA00022553"/>
    </source>
</evidence>
<feature type="modified residue" description="4-aspartylphosphate" evidence="3">
    <location>
        <position position="49"/>
    </location>
</feature>
<evidence type="ECO:0000313" key="7">
    <source>
        <dbReference type="Proteomes" id="UP000676967"/>
    </source>
</evidence>
<evidence type="ECO:0000313" key="6">
    <source>
        <dbReference type="EMBL" id="BCJ40111.1"/>
    </source>
</evidence>
<dbReference type="InterPro" id="IPR016032">
    <property type="entry name" value="Sig_transdc_resp-reg_C-effctor"/>
</dbReference>
<evidence type="ECO:0000259" key="4">
    <source>
        <dbReference type="PROSITE" id="PS50043"/>
    </source>
</evidence>
<dbReference type="InterPro" id="IPR000792">
    <property type="entry name" value="Tscrpt_reg_LuxR_C"/>
</dbReference>
<dbReference type="InterPro" id="IPR058245">
    <property type="entry name" value="NreC/VraR/RcsB-like_REC"/>
</dbReference>
<accession>A0ABM7LLF3</accession>
<dbReference type="SUPFAM" id="SSF46894">
    <property type="entry name" value="C-terminal effector domain of the bipartite response regulators"/>
    <property type="match status" value="1"/>
</dbReference>
<evidence type="ECO:0000256" key="2">
    <source>
        <dbReference type="ARBA" id="ARBA00023125"/>
    </source>
</evidence>
<dbReference type="Pfam" id="PF00196">
    <property type="entry name" value="GerE"/>
    <property type="match status" value="1"/>
</dbReference>
<dbReference type="CDD" id="cd06170">
    <property type="entry name" value="LuxR_C_like"/>
    <property type="match status" value="1"/>
</dbReference>
<feature type="domain" description="HTH luxR-type" evidence="4">
    <location>
        <begin position="139"/>
        <end position="204"/>
    </location>
</feature>
<dbReference type="PANTHER" id="PTHR43214">
    <property type="entry name" value="TWO-COMPONENT RESPONSE REGULATOR"/>
    <property type="match status" value="1"/>
</dbReference>
<dbReference type="PROSITE" id="PS50110">
    <property type="entry name" value="RESPONSE_REGULATORY"/>
    <property type="match status" value="1"/>
</dbReference>
<dbReference type="SMART" id="SM00421">
    <property type="entry name" value="HTH_LUXR"/>
    <property type="match status" value="1"/>
</dbReference>
<dbReference type="InterPro" id="IPR001789">
    <property type="entry name" value="Sig_transdc_resp-reg_receiver"/>
</dbReference>
<dbReference type="EMBL" id="AP023356">
    <property type="protein sequence ID" value="BCJ40111.1"/>
    <property type="molecule type" value="Genomic_DNA"/>
</dbReference>
<dbReference type="SMART" id="SM00448">
    <property type="entry name" value="REC"/>
    <property type="match status" value="1"/>
</dbReference>
<protein>
    <submittedName>
        <fullName evidence="6">DNA-binding response regulator</fullName>
    </submittedName>
</protein>
<name>A0ABM7LLF3_9ACTN</name>
<sequence length="214" mass="22380">MVDDHPIMRRGLRAILEAEAWVAEVVEAATVADALRTVTGGQVGVVALDIALPDGDGIDAVRRIVRVSPVTRVLMLTMSDDEDLVARALRVGAHGYVLKDTEPGAVVDALRAVASGGFVLGPNVGGSLLSGVRPRPAPLPAPFDGLLPREIDLLAGLAEGESYGEIARRLGVSEKTTRNRASLLFTKLAVADRVQAALLAREAGITGARRHAGC</sequence>
<evidence type="ECO:0000259" key="5">
    <source>
        <dbReference type="PROSITE" id="PS50110"/>
    </source>
</evidence>
<reference evidence="6 7" key="1">
    <citation type="submission" date="2020-08" db="EMBL/GenBank/DDBJ databases">
        <title>Whole genome shotgun sequence of Actinoplanes ianthinogenes NBRC 13996.</title>
        <authorList>
            <person name="Komaki H."/>
            <person name="Tamura T."/>
        </authorList>
    </citation>
    <scope>NUCLEOTIDE SEQUENCE [LARGE SCALE GENOMIC DNA]</scope>
    <source>
        <strain evidence="6 7">NBRC 13996</strain>
    </source>
</reference>
<dbReference type="CDD" id="cd17535">
    <property type="entry name" value="REC_NarL-like"/>
    <property type="match status" value="1"/>
</dbReference>
<dbReference type="GO" id="GO:0003677">
    <property type="term" value="F:DNA binding"/>
    <property type="evidence" value="ECO:0007669"/>
    <property type="project" value="UniProtKB-KW"/>
</dbReference>
<dbReference type="Proteomes" id="UP000676967">
    <property type="component" value="Chromosome"/>
</dbReference>
<dbReference type="Gene3D" id="3.40.50.2300">
    <property type="match status" value="1"/>
</dbReference>
<dbReference type="Pfam" id="PF00072">
    <property type="entry name" value="Response_reg"/>
    <property type="match status" value="1"/>
</dbReference>
<keyword evidence="7" id="KW-1185">Reference proteome</keyword>
<dbReference type="PRINTS" id="PR00038">
    <property type="entry name" value="HTHLUXR"/>
</dbReference>
<gene>
    <name evidence="6" type="ORF">Aiant_07680</name>
</gene>
<feature type="domain" description="Response regulatory" evidence="5">
    <location>
        <begin position="1"/>
        <end position="114"/>
    </location>
</feature>
<dbReference type="InterPro" id="IPR011006">
    <property type="entry name" value="CheY-like_superfamily"/>
</dbReference>